<name>A0A7R8CJ00_LEPSM</name>
<reference evidence="2" key="1">
    <citation type="submission" date="2021-02" db="EMBL/GenBank/DDBJ databases">
        <authorList>
            <person name="Bekaert M."/>
        </authorList>
    </citation>
    <scope>NUCLEOTIDE SEQUENCE</scope>
    <source>
        <strain evidence="2">IoA-00</strain>
    </source>
</reference>
<feature type="domain" description="ShKT" evidence="1">
    <location>
        <begin position="64"/>
        <end position="95"/>
    </location>
</feature>
<gene>
    <name evidence="2" type="ORF">LSAA_3137</name>
</gene>
<dbReference type="Proteomes" id="UP000675881">
    <property type="component" value="Chromosome 11"/>
</dbReference>
<evidence type="ECO:0000313" key="3">
    <source>
        <dbReference type="Proteomes" id="UP000675881"/>
    </source>
</evidence>
<dbReference type="InterPro" id="IPR003582">
    <property type="entry name" value="ShKT_dom"/>
</dbReference>
<sequence length="181" mass="21348">MRSQQELRIVLFCALVLGTTSAYDHEDPYCLDKEDYCTADEWNCLHPQYYHVCRRSCGCKRRGQCYDLFGDCVDFTNDCFNERRRHCPRFCGLCTESCDNLIRDEYCENNRNLCNHPSILYLCARTCGRCRNDCRNKMLSNKVCNAFVKRRYCDTSSPFCWIMRDVCHASCTSGCRHHHIH</sequence>
<feature type="domain" description="ShKT" evidence="1">
    <location>
        <begin position="97"/>
        <end position="131"/>
    </location>
</feature>
<accession>A0A7R8CJ00</accession>
<evidence type="ECO:0000259" key="1">
    <source>
        <dbReference type="SMART" id="SM00254"/>
    </source>
</evidence>
<proteinExistence type="predicted"/>
<dbReference type="EMBL" id="HG994590">
    <property type="protein sequence ID" value="CAF2806451.1"/>
    <property type="molecule type" value="Genomic_DNA"/>
</dbReference>
<evidence type="ECO:0000313" key="2">
    <source>
        <dbReference type="EMBL" id="CAF2806451.1"/>
    </source>
</evidence>
<dbReference type="SMART" id="SM00254">
    <property type="entry name" value="ShKT"/>
    <property type="match status" value="2"/>
</dbReference>
<keyword evidence="3" id="KW-1185">Reference proteome</keyword>
<dbReference type="AlphaFoldDB" id="A0A7R8CJ00"/>
<protein>
    <submittedName>
        <fullName evidence="2">(salmon louse) hypothetical protein</fullName>
    </submittedName>
</protein>
<organism evidence="2 3">
    <name type="scientific">Lepeophtheirus salmonis</name>
    <name type="common">Salmon louse</name>
    <name type="synonym">Caligus salmonis</name>
    <dbReference type="NCBI Taxonomy" id="72036"/>
    <lineage>
        <taxon>Eukaryota</taxon>
        <taxon>Metazoa</taxon>
        <taxon>Ecdysozoa</taxon>
        <taxon>Arthropoda</taxon>
        <taxon>Crustacea</taxon>
        <taxon>Multicrustacea</taxon>
        <taxon>Hexanauplia</taxon>
        <taxon>Copepoda</taxon>
        <taxon>Siphonostomatoida</taxon>
        <taxon>Caligidae</taxon>
        <taxon>Lepeophtheirus</taxon>
    </lineage>
</organism>